<dbReference type="EMBL" id="PTIU01000002">
    <property type="protein sequence ID" value="PPK56173.1"/>
    <property type="molecule type" value="Genomic_DNA"/>
</dbReference>
<keyword evidence="9" id="KW-1185">Reference proteome</keyword>
<dbReference type="EMBL" id="PTIT01000002">
    <property type="protein sequence ID" value="PPK53336.1"/>
    <property type="molecule type" value="Genomic_DNA"/>
</dbReference>
<evidence type="ECO:0000256" key="3">
    <source>
        <dbReference type="ARBA" id="ARBA00023125"/>
    </source>
</evidence>
<feature type="domain" description="HTH lysR-type" evidence="5">
    <location>
        <begin position="1"/>
        <end position="59"/>
    </location>
</feature>
<reference evidence="7 8" key="2">
    <citation type="submission" date="2018-02" db="EMBL/GenBank/DDBJ databases">
        <title>Subsurface microbial communities from deep shales in Ohio and West Virginia, USA.</title>
        <authorList>
            <person name="Wrighton K."/>
        </authorList>
    </citation>
    <scope>NUCLEOTIDE SEQUENCE [LARGE SCALE GENOMIC DNA]</scope>
    <source>
        <strain evidence="7 8">UTICA-S1B9</strain>
    </source>
</reference>
<dbReference type="InterPro" id="IPR036388">
    <property type="entry name" value="WH-like_DNA-bd_sf"/>
</dbReference>
<dbReference type="GO" id="GO:0000976">
    <property type="term" value="F:transcription cis-regulatory region binding"/>
    <property type="evidence" value="ECO:0007669"/>
    <property type="project" value="TreeGrafter"/>
</dbReference>
<dbReference type="Proteomes" id="UP000239446">
    <property type="component" value="Unassembled WGS sequence"/>
</dbReference>
<reference evidence="6 9" key="1">
    <citation type="submission" date="2018-02" db="EMBL/GenBank/DDBJ databases">
        <title>Deep subsurface shale carbon reservoir microbial communities from Ohio and West Virginia, USA.</title>
        <authorList>
            <person name="Wrighton K."/>
        </authorList>
    </citation>
    <scope>NUCLEOTIDE SEQUENCE [LARGE SCALE GENOMIC DNA]</scope>
    <source>
        <strain evidence="6 9">UTICA-S1B6</strain>
    </source>
</reference>
<dbReference type="SUPFAM" id="SSF46785">
    <property type="entry name" value="Winged helix' DNA-binding domain"/>
    <property type="match status" value="1"/>
</dbReference>
<dbReference type="InterPro" id="IPR036390">
    <property type="entry name" value="WH_DNA-bd_sf"/>
</dbReference>
<dbReference type="RefSeq" id="WP_104414925.1">
    <property type="nucleotide sequence ID" value="NZ_PTIT01000002.1"/>
</dbReference>
<evidence type="ECO:0000256" key="4">
    <source>
        <dbReference type="ARBA" id="ARBA00023163"/>
    </source>
</evidence>
<dbReference type="GO" id="GO:0019344">
    <property type="term" value="P:cysteine biosynthetic process"/>
    <property type="evidence" value="ECO:0007669"/>
    <property type="project" value="TreeGrafter"/>
</dbReference>
<protein>
    <submittedName>
        <fullName evidence="7">LysR family cys regulon transcriptional activator</fullName>
    </submittedName>
</protein>
<gene>
    <name evidence="7" type="ORF">B0H24_1002137</name>
    <name evidence="6" type="ORF">BY455_102137</name>
</gene>
<dbReference type="Gene3D" id="3.40.190.10">
    <property type="entry name" value="Periplasmic binding protein-like II"/>
    <property type="match status" value="2"/>
</dbReference>
<evidence type="ECO:0000313" key="6">
    <source>
        <dbReference type="EMBL" id="PPK53336.1"/>
    </source>
</evidence>
<dbReference type="CDD" id="cd08413">
    <property type="entry name" value="PBP2_CysB_like"/>
    <property type="match status" value="1"/>
</dbReference>
<keyword evidence="3" id="KW-0238">DNA-binding</keyword>
<keyword evidence="2" id="KW-0805">Transcription regulation</keyword>
<proteinExistence type="inferred from homology"/>
<dbReference type="PANTHER" id="PTHR30126">
    <property type="entry name" value="HTH-TYPE TRANSCRIPTIONAL REGULATOR"/>
    <property type="match status" value="1"/>
</dbReference>
<dbReference type="InterPro" id="IPR005119">
    <property type="entry name" value="LysR_subst-bd"/>
</dbReference>
<comment type="similarity">
    <text evidence="1">Belongs to the LysR transcriptional regulatory family.</text>
</comment>
<dbReference type="InterPro" id="IPR000847">
    <property type="entry name" value="LysR_HTH_N"/>
</dbReference>
<dbReference type="Pfam" id="PF00126">
    <property type="entry name" value="HTH_1"/>
    <property type="match status" value="1"/>
</dbReference>
<dbReference type="NCBIfam" id="NF009327">
    <property type="entry name" value="PRK12684.1"/>
    <property type="match status" value="1"/>
</dbReference>
<dbReference type="AlphaFoldDB" id="A0A2S6GAJ2"/>
<dbReference type="PANTHER" id="PTHR30126:SF6">
    <property type="entry name" value="HTH-TYPE TRANSCRIPTIONAL REGULATOR CYSB-RELATED"/>
    <property type="match status" value="1"/>
</dbReference>
<keyword evidence="4" id="KW-0804">Transcription</keyword>
<organism evidence="7 8">
    <name type="scientific">Marinobacter persicus</name>
    <dbReference type="NCBI Taxonomy" id="930118"/>
    <lineage>
        <taxon>Bacteria</taxon>
        <taxon>Pseudomonadati</taxon>
        <taxon>Pseudomonadota</taxon>
        <taxon>Gammaproteobacteria</taxon>
        <taxon>Pseudomonadales</taxon>
        <taxon>Marinobacteraceae</taxon>
        <taxon>Marinobacter</taxon>
    </lineage>
</organism>
<dbReference type="GO" id="GO:0003700">
    <property type="term" value="F:DNA-binding transcription factor activity"/>
    <property type="evidence" value="ECO:0007669"/>
    <property type="project" value="InterPro"/>
</dbReference>
<name>A0A2S6GAJ2_9GAMM</name>
<dbReference type="PROSITE" id="PS50931">
    <property type="entry name" value="HTH_LYSR"/>
    <property type="match status" value="1"/>
</dbReference>
<dbReference type="OrthoDB" id="5297026at2"/>
<comment type="caution">
    <text evidence="7">The sequence shown here is derived from an EMBL/GenBank/DDBJ whole genome shotgun (WGS) entry which is preliminary data.</text>
</comment>
<dbReference type="InterPro" id="IPR037423">
    <property type="entry name" value="CysB_PBP2"/>
</dbReference>
<dbReference type="SUPFAM" id="SSF53850">
    <property type="entry name" value="Periplasmic binding protein-like II"/>
    <property type="match status" value="1"/>
</dbReference>
<accession>A0A2S6GAJ2</accession>
<dbReference type="PRINTS" id="PR00039">
    <property type="entry name" value="HTHLYSR"/>
</dbReference>
<dbReference type="Proteomes" id="UP000239648">
    <property type="component" value="Unassembled WGS sequence"/>
</dbReference>
<dbReference type="Gene3D" id="1.10.10.10">
    <property type="entry name" value="Winged helix-like DNA-binding domain superfamily/Winged helix DNA-binding domain"/>
    <property type="match status" value="1"/>
</dbReference>
<evidence type="ECO:0000313" key="8">
    <source>
        <dbReference type="Proteomes" id="UP000239446"/>
    </source>
</evidence>
<evidence type="ECO:0000259" key="5">
    <source>
        <dbReference type="PROSITE" id="PS50931"/>
    </source>
</evidence>
<sequence length="310" mass="35118">MNFQQLRIVRETARQNFNLTEVANALFTSQSGVSKHIKDLEEELGVELYVRKGKRLLGLTEPGQQMLVYVERMLMDARNIKNLAEHYQEQDSGELTIATTHTQARYALPEVVSRFKQQFPKVRLRLHQGSPDEIVSMLLSGEADIGVATEALGDIPQLVSFPYHRWHHGVVVPKLHPLTEIERLTLEDIQHYPIITYHEGFTGRASIEKAFATENLRPEIIMTALDADVIKSYVELRLGIGIIASVAFNPARDSGLQLLNTDHLFEEKQTRIGIRRGNLLRNYAFQFIQLCAPELTEEVVAGRLALPSGR</sequence>
<evidence type="ECO:0000256" key="2">
    <source>
        <dbReference type="ARBA" id="ARBA00023015"/>
    </source>
</evidence>
<evidence type="ECO:0000313" key="9">
    <source>
        <dbReference type="Proteomes" id="UP000239648"/>
    </source>
</evidence>
<evidence type="ECO:0000313" key="7">
    <source>
        <dbReference type="EMBL" id="PPK56173.1"/>
    </source>
</evidence>
<dbReference type="Pfam" id="PF03466">
    <property type="entry name" value="LysR_substrate"/>
    <property type="match status" value="1"/>
</dbReference>
<evidence type="ECO:0000256" key="1">
    <source>
        <dbReference type="ARBA" id="ARBA00009437"/>
    </source>
</evidence>